<evidence type="ECO:0000256" key="3">
    <source>
        <dbReference type="ARBA" id="ARBA00023204"/>
    </source>
</evidence>
<dbReference type="Proteomes" id="UP000256328">
    <property type="component" value="Unassembled WGS sequence"/>
</dbReference>
<dbReference type="SUPFAM" id="SSF49879">
    <property type="entry name" value="SMAD/FHA domain"/>
    <property type="match status" value="1"/>
</dbReference>
<dbReference type="PANTHER" id="PTHR12162:SF0">
    <property type="entry name" value="NIBRIN"/>
    <property type="match status" value="1"/>
</dbReference>
<comment type="similarity">
    <text evidence="5">Belongs to the Nibrin family.</text>
</comment>
<dbReference type="Pfam" id="PF00498">
    <property type="entry name" value="FHA"/>
    <property type="match status" value="1"/>
</dbReference>
<evidence type="ECO:0000313" key="9">
    <source>
        <dbReference type="EMBL" id="RDW87421.1"/>
    </source>
</evidence>
<keyword evidence="6" id="KW-0175">Coiled coil</keyword>
<comment type="subcellular location">
    <subcellularLocation>
        <location evidence="1">Nucleus</location>
    </subcellularLocation>
</comment>
<dbReference type="EMBL" id="PDLN01000004">
    <property type="protein sequence ID" value="RDW87421.1"/>
    <property type="molecule type" value="Genomic_DNA"/>
</dbReference>
<accession>A0A3D8SML0</accession>
<dbReference type="Pfam" id="PF16508">
    <property type="entry name" value="NIBRIN_BRCT_II"/>
    <property type="match status" value="1"/>
</dbReference>
<evidence type="ECO:0000256" key="4">
    <source>
        <dbReference type="ARBA" id="ARBA00023242"/>
    </source>
</evidence>
<evidence type="ECO:0000256" key="2">
    <source>
        <dbReference type="ARBA" id="ARBA00022763"/>
    </source>
</evidence>
<feature type="compositionally biased region" description="Basic residues" evidence="7">
    <location>
        <begin position="409"/>
        <end position="421"/>
    </location>
</feature>
<keyword evidence="10" id="KW-1185">Reference proteome</keyword>
<dbReference type="GO" id="GO:0000724">
    <property type="term" value="P:double-strand break repair via homologous recombination"/>
    <property type="evidence" value="ECO:0007669"/>
    <property type="project" value="TreeGrafter"/>
</dbReference>
<dbReference type="GO" id="GO:0003684">
    <property type="term" value="F:damaged DNA binding"/>
    <property type="evidence" value="ECO:0007669"/>
    <property type="project" value="TreeGrafter"/>
</dbReference>
<feature type="coiled-coil region" evidence="6">
    <location>
        <begin position="545"/>
        <end position="586"/>
    </location>
</feature>
<dbReference type="GO" id="GO:0007095">
    <property type="term" value="P:mitotic G2 DNA damage checkpoint signaling"/>
    <property type="evidence" value="ECO:0007669"/>
    <property type="project" value="InterPro"/>
</dbReference>
<dbReference type="PROSITE" id="PS50006">
    <property type="entry name" value="FHA_DOMAIN"/>
    <property type="match status" value="1"/>
</dbReference>
<comment type="caution">
    <text evidence="9">The sequence shown here is derived from an EMBL/GenBank/DDBJ whole genome shotgun (WGS) entry which is preliminary data.</text>
</comment>
<feature type="domain" description="FHA" evidence="8">
    <location>
        <begin position="24"/>
        <end position="87"/>
    </location>
</feature>
<feature type="compositionally biased region" description="Polar residues" evidence="7">
    <location>
        <begin position="682"/>
        <end position="695"/>
    </location>
</feature>
<dbReference type="AlphaFoldDB" id="A0A3D8SML0"/>
<gene>
    <name evidence="9" type="ORF">BP5796_03115</name>
</gene>
<proteinExistence type="inferred from homology"/>
<evidence type="ECO:0000256" key="5">
    <source>
        <dbReference type="ARBA" id="ARBA00044757"/>
    </source>
</evidence>
<dbReference type="InterPro" id="IPR040227">
    <property type="entry name" value="Nibrin-rel"/>
</dbReference>
<keyword evidence="2" id="KW-0227">DNA damage</keyword>
<evidence type="ECO:0000256" key="6">
    <source>
        <dbReference type="SAM" id="Coils"/>
    </source>
</evidence>
<evidence type="ECO:0000256" key="1">
    <source>
        <dbReference type="ARBA" id="ARBA00004123"/>
    </source>
</evidence>
<keyword evidence="4" id="KW-0539">Nucleus</keyword>
<feature type="compositionally biased region" description="Polar residues" evidence="7">
    <location>
        <begin position="728"/>
        <end position="749"/>
    </location>
</feature>
<feature type="compositionally biased region" description="Basic and acidic residues" evidence="7">
    <location>
        <begin position="599"/>
        <end position="621"/>
    </location>
</feature>
<dbReference type="Gene3D" id="2.60.200.20">
    <property type="match status" value="1"/>
</dbReference>
<organism evidence="9 10">
    <name type="scientific">Coleophoma crateriformis</name>
    <dbReference type="NCBI Taxonomy" id="565419"/>
    <lineage>
        <taxon>Eukaryota</taxon>
        <taxon>Fungi</taxon>
        <taxon>Dikarya</taxon>
        <taxon>Ascomycota</taxon>
        <taxon>Pezizomycotina</taxon>
        <taxon>Leotiomycetes</taxon>
        <taxon>Helotiales</taxon>
        <taxon>Dermateaceae</taxon>
        <taxon>Coleophoma</taxon>
    </lineage>
</organism>
<dbReference type="PANTHER" id="PTHR12162">
    <property type="entry name" value="NIBRIN-RELATED"/>
    <property type="match status" value="1"/>
</dbReference>
<evidence type="ECO:0000256" key="7">
    <source>
        <dbReference type="SAM" id="MobiDB-lite"/>
    </source>
</evidence>
<reference evidence="9 10" key="1">
    <citation type="journal article" date="2018" name="IMA Fungus">
        <title>IMA Genome-F 9: Draft genome sequence of Annulohypoxylon stygium, Aspergillus mulundensis, Berkeleyomyces basicola (syn. Thielaviopsis basicola), Ceratocystis smalleyi, two Cercospora beticola strains, Coleophoma cylindrospora, Fusarium fracticaudum, Phialophora cf. hyalina, and Morchella septimelata.</title>
        <authorList>
            <person name="Wingfield B.D."/>
            <person name="Bills G.F."/>
            <person name="Dong Y."/>
            <person name="Huang W."/>
            <person name="Nel W.J."/>
            <person name="Swalarsk-Parry B.S."/>
            <person name="Vaghefi N."/>
            <person name="Wilken P.M."/>
            <person name="An Z."/>
            <person name="de Beer Z.W."/>
            <person name="De Vos L."/>
            <person name="Chen L."/>
            <person name="Duong T.A."/>
            <person name="Gao Y."/>
            <person name="Hammerbacher A."/>
            <person name="Kikkert J.R."/>
            <person name="Li Y."/>
            <person name="Li H."/>
            <person name="Li K."/>
            <person name="Li Q."/>
            <person name="Liu X."/>
            <person name="Ma X."/>
            <person name="Naidoo K."/>
            <person name="Pethybridge S.J."/>
            <person name="Sun J."/>
            <person name="Steenkamp E.T."/>
            <person name="van der Nest M.A."/>
            <person name="van Wyk S."/>
            <person name="Wingfield M.J."/>
            <person name="Xiong C."/>
            <person name="Yue Q."/>
            <person name="Zhang X."/>
        </authorList>
    </citation>
    <scope>NUCLEOTIDE SEQUENCE [LARGE SCALE GENOMIC DNA]</scope>
    <source>
        <strain evidence="9 10">BP5796</strain>
    </source>
</reference>
<keyword evidence="3" id="KW-0234">DNA repair</keyword>
<feature type="compositionally biased region" description="Low complexity" evidence="7">
    <location>
        <begin position="442"/>
        <end position="455"/>
    </location>
</feature>
<dbReference type="OrthoDB" id="552194at2759"/>
<dbReference type="InterPro" id="IPR032429">
    <property type="entry name" value="Nibrin_BRCT2"/>
</dbReference>
<name>A0A3D8SML0_9HELO</name>
<evidence type="ECO:0000313" key="10">
    <source>
        <dbReference type="Proteomes" id="UP000256328"/>
    </source>
</evidence>
<feature type="region of interest" description="Disordered" evidence="7">
    <location>
        <begin position="372"/>
        <end position="541"/>
    </location>
</feature>
<sequence length="790" mass="89349">MWVLEHDGDALQGRRLWLRPGKRFLFGRTNAEGGNFAINDKTVSRKHMTLEIGPINAADCMNSSKRSRVVLQDMGTKTGTIVNDEQIKDRSFELSQEINVFQLGRYRHLFRITWVSVAFSFSFTSKEIKADPYTKLVESLGPLDIKVLTDFERGKTSHVVANKRNTSKGLQALIDGKFIVNHGFVDTIIAAATPQVLVTPEVEELAPLEEDFDAAFPNALDFLPARGQEPTQRPSEAYAPNASRQDMFDGYTYIFYDAQQFNNLLAPVTEGRGKALLREVIPNETTVDEFVRYVKEAAGEKGLGEFEDGSEGKGVVVVRFSPAKGPLQPWYEAFCKEVALHLDHRPIEQSEFLDAILNNDASVLRRPLPFERPGIIAPPPSVAITSQTLRSSPLPEPTPAETEPMPPPRKGRGRRGVVRKFKGFDSDDEQDSAPPSAHHSMVVSQQSVPEEPQSQGMFVSPEPEARQRMDVDSEPEEVQSRRNSKRKTPPMEEPELDILETMAPAAAARKRRREAEEAERRESGELVPPPDIVQKPVVSAAKTQKFKVKEELDVQQELIRRKEREREIAEEETQALQDQLDGMNIEQIRNLVVIEEMEVKRPDRPSRAHGENSERWNDKWNGRKNFKKFRPRGEGITRNLNRVIVPLEEVKKRDYGIGDDYWLESDTQKSKKKRIKGRDTQDVGQSQGRPSSRATEQTEDEPGLQATAEATMSSGVENTEEQPERAMSSRSQKSVENQSSSRSVPSQNKRPAATELAKPAPPKRLRQATIRKQDSDDSEDELKFRFRRKR</sequence>
<feature type="region of interest" description="Disordered" evidence="7">
    <location>
        <begin position="599"/>
        <end position="640"/>
    </location>
</feature>
<feature type="region of interest" description="Disordered" evidence="7">
    <location>
        <begin position="656"/>
        <end position="790"/>
    </location>
</feature>
<feature type="compositionally biased region" description="Pro residues" evidence="7">
    <location>
        <begin position="394"/>
        <end position="408"/>
    </location>
</feature>
<dbReference type="InterPro" id="IPR000253">
    <property type="entry name" value="FHA_dom"/>
</dbReference>
<evidence type="ECO:0000259" key="8">
    <source>
        <dbReference type="PROSITE" id="PS50006"/>
    </source>
</evidence>
<feature type="compositionally biased region" description="Polar residues" evidence="7">
    <location>
        <begin position="708"/>
        <end position="717"/>
    </location>
</feature>
<protein>
    <recommendedName>
        <fullName evidence="8">FHA domain-containing protein</fullName>
    </recommendedName>
</protein>
<dbReference type="GO" id="GO:0030870">
    <property type="term" value="C:Mre11 complex"/>
    <property type="evidence" value="ECO:0007669"/>
    <property type="project" value="InterPro"/>
</dbReference>
<feature type="compositionally biased region" description="Basic and acidic residues" evidence="7">
    <location>
        <begin position="513"/>
        <end position="524"/>
    </location>
</feature>
<dbReference type="InterPro" id="IPR008984">
    <property type="entry name" value="SMAD_FHA_dom_sf"/>
</dbReference>